<dbReference type="Pfam" id="PF14016">
    <property type="entry name" value="DUF4232"/>
    <property type="match status" value="1"/>
</dbReference>
<evidence type="ECO:0000313" key="5">
    <source>
        <dbReference type="Proteomes" id="UP001330812"/>
    </source>
</evidence>
<keyword evidence="2" id="KW-0732">Signal</keyword>
<accession>A0ABZ1HZL3</accession>
<proteinExistence type="predicted"/>
<evidence type="ECO:0000259" key="3">
    <source>
        <dbReference type="Pfam" id="PF14016"/>
    </source>
</evidence>
<dbReference type="Proteomes" id="UP001330812">
    <property type="component" value="Chromosome"/>
</dbReference>
<feature type="chain" id="PRO_5045230717" evidence="2">
    <location>
        <begin position="28"/>
        <end position="202"/>
    </location>
</feature>
<evidence type="ECO:0000256" key="1">
    <source>
        <dbReference type="SAM" id="MobiDB-lite"/>
    </source>
</evidence>
<sequence length="202" mass="20683">MRVNTIVQGAAGIAVLFALTACSSAPAPQAAAAPPQSPSAATAQPTNADKPASVVRQNDNAAKTSFHAELTIQDQGLGLLALENTGKTPVTIQGWPTLRFLAADNSPLKVPTQNVDIPGAGPSITLRPGTNAFAGVKWETGDKGSTDTFVSTTLELTPPHATTSTVVDVIGTDGKKVAYPELDLTSVKVGTLQPSTQGVLVF</sequence>
<feature type="domain" description="DUF4232" evidence="3">
    <location>
        <begin position="70"/>
        <end position="187"/>
    </location>
</feature>
<protein>
    <submittedName>
        <fullName evidence="4">DUF4232 domain-containing protein</fullName>
    </submittedName>
</protein>
<feature type="compositionally biased region" description="Low complexity" evidence="1">
    <location>
        <begin position="27"/>
        <end position="46"/>
    </location>
</feature>
<gene>
    <name evidence="4" type="ORF">VSH64_28500</name>
</gene>
<dbReference type="RefSeq" id="WP_326565797.1">
    <property type="nucleotide sequence ID" value="NZ_CP142149.1"/>
</dbReference>
<reference evidence="4 5" key="1">
    <citation type="journal article" date="2015" name="Int. J. Syst. Evol. Microbiol.">
        <title>Amycolatopsis rhabdoformis sp. nov., an actinomycete isolated from a tropical forest soil.</title>
        <authorList>
            <person name="Souza W.R."/>
            <person name="Silva R.E."/>
            <person name="Goodfellow M."/>
            <person name="Busarakam K."/>
            <person name="Figueiro F.S."/>
            <person name="Ferreira D."/>
            <person name="Rodrigues-Filho E."/>
            <person name="Moraes L.A.B."/>
            <person name="Zucchi T.D."/>
        </authorList>
    </citation>
    <scope>NUCLEOTIDE SEQUENCE [LARGE SCALE GENOMIC DNA]</scope>
    <source>
        <strain evidence="4 5">NCIMB 14900</strain>
    </source>
</reference>
<keyword evidence="5" id="KW-1185">Reference proteome</keyword>
<feature type="signal peptide" evidence="2">
    <location>
        <begin position="1"/>
        <end position="27"/>
    </location>
</feature>
<feature type="region of interest" description="Disordered" evidence="1">
    <location>
        <begin position="27"/>
        <end position="53"/>
    </location>
</feature>
<name>A0ABZ1HZL3_9PSEU</name>
<dbReference type="EMBL" id="CP142149">
    <property type="protein sequence ID" value="WSE26815.1"/>
    <property type="molecule type" value="Genomic_DNA"/>
</dbReference>
<organism evidence="4 5">
    <name type="scientific">Amycolatopsis rhabdoformis</name>
    <dbReference type="NCBI Taxonomy" id="1448059"/>
    <lineage>
        <taxon>Bacteria</taxon>
        <taxon>Bacillati</taxon>
        <taxon>Actinomycetota</taxon>
        <taxon>Actinomycetes</taxon>
        <taxon>Pseudonocardiales</taxon>
        <taxon>Pseudonocardiaceae</taxon>
        <taxon>Amycolatopsis</taxon>
    </lineage>
</organism>
<evidence type="ECO:0000256" key="2">
    <source>
        <dbReference type="SAM" id="SignalP"/>
    </source>
</evidence>
<evidence type="ECO:0000313" key="4">
    <source>
        <dbReference type="EMBL" id="WSE26815.1"/>
    </source>
</evidence>
<dbReference type="InterPro" id="IPR025326">
    <property type="entry name" value="DUF4232"/>
</dbReference>
<dbReference type="PROSITE" id="PS51257">
    <property type="entry name" value="PROKAR_LIPOPROTEIN"/>
    <property type="match status" value="1"/>
</dbReference>